<keyword evidence="3" id="KW-1185">Reference proteome</keyword>
<dbReference type="EMBL" id="JAJSOF020000001">
    <property type="protein sequence ID" value="KAJ4451890.1"/>
    <property type="molecule type" value="Genomic_DNA"/>
</dbReference>
<proteinExistence type="predicted"/>
<evidence type="ECO:0008006" key="4">
    <source>
        <dbReference type="Google" id="ProtNLM"/>
    </source>
</evidence>
<gene>
    <name evidence="2" type="ORF">ANN_03368</name>
</gene>
<name>A0ABQ8U488_PERAM</name>
<keyword evidence="1" id="KW-0732">Signal</keyword>
<evidence type="ECO:0000313" key="3">
    <source>
        <dbReference type="Proteomes" id="UP001148838"/>
    </source>
</evidence>
<evidence type="ECO:0000256" key="1">
    <source>
        <dbReference type="SAM" id="SignalP"/>
    </source>
</evidence>
<comment type="caution">
    <text evidence="2">The sequence shown here is derived from an EMBL/GenBank/DDBJ whole genome shotgun (WGS) entry which is preliminary data.</text>
</comment>
<organism evidence="2 3">
    <name type="scientific">Periplaneta americana</name>
    <name type="common">American cockroach</name>
    <name type="synonym">Blatta americana</name>
    <dbReference type="NCBI Taxonomy" id="6978"/>
    <lineage>
        <taxon>Eukaryota</taxon>
        <taxon>Metazoa</taxon>
        <taxon>Ecdysozoa</taxon>
        <taxon>Arthropoda</taxon>
        <taxon>Hexapoda</taxon>
        <taxon>Insecta</taxon>
        <taxon>Pterygota</taxon>
        <taxon>Neoptera</taxon>
        <taxon>Polyneoptera</taxon>
        <taxon>Dictyoptera</taxon>
        <taxon>Blattodea</taxon>
        <taxon>Blattoidea</taxon>
        <taxon>Blattidae</taxon>
        <taxon>Blattinae</taxon>
        <taxon>Periplaneta</taxon>
    </lineage>
</organism>
<sequence length="137" mass="15855">MRIAKFTFFTFLPMTTVFVLLVQQRKIQGVLRVHLTCSVTPYAVNNTTKRVLHIRWSFVHFGINIRGFLNERFRDRRIELRFIIGTHCCERVLLVSVQSAASASATIIKDSRMQLRRAKSAEHKRAAKCTQANSDIF</sequence>
<reference evidence="2 3" key="1">
    <citation type="journal article" date="2022" name="Allergy">
        <title>Genome assembly and annotation of Periplaneta americana reveal a comprehensive cockroach allergen profile.</title>
        <authorList>
            <person name="Wang L."/>
            <person name="Xiong Q."/>
            <person name="Saelim N."/>
            <person name="Wang L."/>
            <person name="Nong W."/>
            <person name="Wan A.T."/>
            <person name="Shi M."/>
            <person name="Liu X."/>
            <person name="Cao Q."/>
            <person name="Hui J.H.L."/>
            <person name="Sookrung N."/>
            <person name="Leung T.F."/>
            <person name="Tungtrongchitr A."/>
            <person name="Tsui S.K.W."/>
        </authorList>
    </citation>
    <scope>NUCLEOTIDE SEQUENCE [LARGE SCALE GENOMIC DNA]</scope>
    <source>
        <strain evidence="2">PWHHKU_190912</strain>
    </source>
</reference>
<feature type="chain" id="PRO_5046538339" description="Secreted protein" evidence="1">
    <location>
        <begin position="30"/>
        <end position="137"/>
    </location>
</feature>
<feature type="signal peptide" evidence="1">
    <location>
        <begin position="1"/>
        <end position="29"/>
    </location>
</feature>
<dbReference type="Proteomes" id="UP001148838">
    <property type="component" value="Unassembled WGS sequence"/>
</dbReference>
<evidence type="ECO:0000313" key="2">
    <source>
        <dbReference type="EMBL" id="KAJ4451890.1"/>
    </source>
</evidence>
<accession>A0ABQ8U488</accession>
<protein>
    <recommendedName>
        <fullName evidence="4">Secreted protein</fullName>
    </recommendedName>
</protein>